<evidence type="ECO:0000259" key="2">
    <source>
        <dbReference type="Pfam" id="PF12680"/>
    </source>
</evidence>
<comment type="caution">
    <text evidence="3">The sequence shown here is derived from an EMBL/GenBank/DDBJ whole genome shotgun (WGS) entry which is preliminary data.</text>
</comment>
<reference evidence="3 4" key="1">
    <citation type="submission" date="2007-10" db="EMBL/GenBank/DDBJ databases">
        <authorList>
            <person name="Wagner-Dobler I."/>
            <person name="Ferriera S."/>
            <person name="Johnson J."/>
            <person name="Kravitz S."/>
            <person name="Beeson K."/>
            <person name="Sutton G."/>
            <person name="Rogers Y.-H."/>
            <person name="Friedman R."/>
            <person name="Frazier M."/>
            <person name="Venter J.C."/>
        </authorList>
    </citation>
    <scope>NUCLEOTIDE SEQUENCE [LARGE SCALE GENOMIC DNA]</scope>
    <source>
        <strain evidence="3 4">DFL-43</strain>
    </source>
</reference>
<dbReference type="Gene3D" id="3.10.450.50">
    <property type="match status" value="1"/>
</dbReference>
<keyword evidence="1" id="KW-0732">Signal</keyword>
<dbReference type="HOGENOM" id="CLU_137417_3_0_5"/>
<feature type="domain" description="SnoaL-like" evidence="2">
    <location>
        <begin position="43"/>
        <end position="136"/>
    </location>
</feature>
<evidence type="ECO:0000313" key="4">
    <source>
        <dbReference type="Proteomes" id="UP000004291"/>
    </source>
</evidence>
<dbReference type="InterPro" id="IPR011944">
    <property type="entry name" value="Steroid_delta5-4_isomerase"/>
</dbReference>
<dbReference type="STRING" id="411684.HPDFL43_18297"/>
<keyword evidence="4" id="KW-1185">Reference proteome</keyword>
<protein>
    <recommendedName>
        <fullName evidence="2">SnoaL-like domain-containing protein</fullName>
    </recommendedName>
</protein>
<dbReference type="SUPFAM" id="SSF54427">
    <property type="entry name" value="NTF2-like"/>
    <property type="match status" value="1"/>
</dbReference>
<sequence length="153" mass="15849">MSTSLTTAISTLAMASALAAGAAAGEPEAGQKAILNTIATMTSSFAAGDLDGVLTTYEEGAAVVSAPGQPVRGREELAVMFGQFIEAGIDFDYGTHDVVIAGDIGLHLMKWTSATPDGQQSALSVAVLRRQPDGNWRMVIDHPFGDHVMVDGN</sequence>
<gene>
    <name evidence="3" type="ORF">HPDFL43_18297</name>
</gene>
<dbReference type="Pfam" id="PF12680">
    <property type="entry name" value="SnoaL_2"/>
    <property type="match status" value="1"/>
</dbReference>
<dbReference type="RefSeq" id="WP_052093242.1">
    <property type="nucleotide sequence ID" value="NZ_CM002917.1"/>
</dbReference>
<dbReference type="InterPro" id="IPR032710">
    <property type="entry name" value="NTF2-like_dom_sf"/>
</dbReference>
<proteinExistence type="predicted"/>
<dbReference type="NCBIfam" id="TIGR02246">
    <property type="entry name" value="SgcJ/EcaC family oxidoreductase"/>
    <property type="match status" value="1"/>
</dbReference>
<dbReference type="InterPro" id="IPR037401">
    <property type="entry name" value="SnoaL-like"/>
</dbReference>
<reference evidence="3 4" key="2">
    <citation type="submission" date="2012-06" db="EMBL/GenBank/DDBJ databases">
        <authorList>
            <person name="Fiebig A."/>
        </authorList>
    </citation>
    <scope>NUCLEOTIDE SEQUENCE [LARGE SCALE GENOMIC DNA]</scope>
    <source>
        <strain evidence="3 4">DFL-43</strain>
    </source>
</reference>
<dbReference type="AlphaFoldDB" id="A9CU93"/>
<name>A9CU93_HOEPD</name>
<dbReference type="EMBL" id="ABIA03000005">
    <property type="protein sequence ID" value="EDQ35172.2"/>
    <property type="molecule type" value="Genomic_DNA"/>
</dbReference>
<evidence type="ECO:0000313" key="3">
    <source>
        <dbReference type="EMBL" id="EDQ35172.2"/>
    </source>
</evidence>
<feature type="signal peptide" evidence="1">
    <location>
        <begin position="1"/>
        <end position="19"/>
    </location>
</feature>
<dbReference type="eggNOG" id="COG4319">
    <property type="taxonomic scope" value="Bacteria"/>
</dbReference>
<organism evidence="3 4">
    <name type="scientific">Hoeflea phototrophica (strain DSM 17068 / NCIMB 14078 / DFL-43)</name>
    <dbReference type="NCBI Taxonomy" id="411684"/>
    <lineage>
        <taxon>Bacteria</taxon>
        <taxon>Pseudomonadati</taxon>
        <taxon>Pseudomonadota</taxon>
        <taxon>Alphaproteobacteria</taxon>
        <taxon>Hyphomicrobiales</taxon>
        <taxon>Rhizobiaceae</taxon>
        <taxon>Hoeflea</taxon>
    </lineage>
</organism>
<dbReference type="Proteomes" id="UP000004291">
    <property type="component" value="Chromosome"/>
</dbReference>
<evidence type="ECO:0000256" key="1">
    <source>
        <dbReference type="SAM" id="SignalP"/>
    </source>
</evidence>
<feature type="chain" id="PRO_5002733554" description="SnoaL-like domain-containing protein" evidence="1">
    <location>
        <begin position="20"/>
        <end position="153"/>
    </location>
</feature>
<accession>A9CU93</accession>
<dbReference type="OrthoDB" id="674363at2"/>